<evidence type="ECO:0000256" key="8">
    <source>
        <dbReference type="ARBA" id="ARBA00022692"/>
    </source>
</evidence>
<dbReference type="InterPro" id="IPR001750">
    <property type="entry name" value="ND/Mrp_TM"/>
</dbReference>
<evidence type="ECO:0000256" key="5">
    <source>
        <dbReference type="ARBA" id="ARBA00021006"/>
    </source>
</evidence>
<feature type="transmembrane region" description="Helical" evidence="17">
    <location>
        <begin position="295"/>
        <end position="316"/>
    </location>
</feature>
<dbReference type="PANTHER" id="PTHR43507:SF20">
    <property type="entry name" value="NADH-UBIQUINONE OXIDOREDUCTASE CHAIN 4"/>
    <property type="match status" value="1"/>
</dbReference>
<proteinExistence type="inferred from homology"/>
<evidence type="ECO:0000256" key="3">
    <source>
        <dbReference type="ARBA" id="ARBA00009025"/>
    </source>
</evidence>
<feature type="transmembrane region" description="Helical" evidence="17">
    <location>
        <begin position="85"/>
        <end position="101"/>
    </location>
</feature>
<feature type="domain" description="NADH:ubiquinone oxidoreductase chain 4 N-terminal" evidence="19">
    <location>
        <begin position="1"/>
        <end position="99"/>
    </location>
</feature>
<keyword evidence="7 17" id="KW-0679">Respiratory chain</keyword>
<evidence type="ECO:0000256" key="4">
    <source>
        <dbReference type="ARBA" id="ARBA00012944"/>
    </source>
</evidence>
<gene>
    <name evidence="20" type="primary">nad4</name>
</gene>
<evidence type="ECO:0000256" key="9">
    <source>
        <dbReference type="ARBA" id="ARBA00022967"/>
    </source>
</evidence>
<accession>A0A0S2MPB6</accession>
<protein>
    <recommendedName>
        <fullName evidence="5 17">NADH-ubiquinone oxidoreductase chain 4</fullName>
        <ecNumber evidence="4 17">7.1.1.2</ecNumber>
    </recommendedName>
</protein>
<feature type="transmembrane region" description="Helical" evidence="17">
    <location>
        <begin position="267"/>
        <end position="289"/>
    </location>
</feature>
<evidence type="ECO:0000313" key="20">
    <source>
        <dbReference type="EMBL" id="ALO76551.1"/>
    </source>
</evidence>
<feature type="transmembrane region" description="Helical" evidence="17">
    <location>
        <begin position="415"/>
        <end position="437"/>
    </location>
</feature>
<comment type="similarity">
    <text evidence="3 17">Belongs to the complex I subunit 4 family.</text>
</comment>
<evidence type="ECO:0000256" key="16">
    <source>
        <dbReference type="ARBA" id="ARBA00049551"/>
    </source>
</evidence>
<evidence type="ECO:0000256" key="10">
    <source>
        <dbReference type="ARBA" id="ARBA00022982"/>
    </source>
</evidence>
<dbReference type="Pfam" id="PF00361">
    <property type="entry name" value="Proton_antipo_M"/>
    <property type="match status" value="1"/>
</dbReference>
<keyword evidence="10 17" id="KW-0249">Electron transport</keyword>
<dbReference type="GO" id="GO:0031966">
    <property type="term" value="C:mitochondrial membrane"/>
    <property type="evidence" value="ECO:0007669"/>
    <property type="project" value="UniProtKB-SubCell"/>
</dbReference>
<evidence type="ECO:0000256" key="15">
    <source>
        <dbReference type="ARBA" id="ARBA00023136"/>
    </source>
</evidence>
<keyword evidence="14 17" id="KW-0496">Mitochondrion</keyword>
<evidence type="ECO:0000256" key="7">
    <source>
        <dbReference type="ARBA" id="ARBA00022660"/>
    </source>
</evidence>
<dbReference type="InterPro" id="IPR000260">
    <property type="entry name" value="NADH4_N"/>
</dbReference>
<dbReference type="GO" id="GO:0008137">
    <property type="term" value="F:NADH dehydrogenase (ubiquinone) activity"/>
    <property type="evidence" value="ECO:0007669"/>
    <property type="project" value="UniProtKB-UniRule"/>
</dbReference>
<dbReference type="AlphaFoldDB" id="A0A0S2MPB6"/>
<evidence type="ECO:0000256" key="6">
    <source>
        <dbReference type="ARBA" id="ARBA00022448"/>
    </source>
</evidence>
<keyword evidence="13 17" id="KW-0830">Ubiquinone</keyword>
<keyword evidence="8 17" id="KW-0812">Transmembrane</keyword>
<feature type="transmembrane region" description="Helical" evidence="17">
    <location>
        <begin position="135"/>
        <end position="156"/>
    </location>
</feature>
<geneLocation type="mitochondrion" evidence="20"/>
<evidence type="ECO:0000256" key="14">
    <source>
        <dbReference type="ARBA" id="ARBA00023128"/>
    </source>
</evidence>
<dbReference type="EMBL" id="JX412763">
    <property type="protein sequence ID" value="ALO76551.1"/>
    <property type="molecule type" value="Genomic_DNA"/>
</dbReference>
<dbReference type="InterPro" id="IPR003918">
    <property type="entry name" value="NADH_UbQ_OxRdtase"/>
</dbReference>
<comment type="catalytic activity">
    <reaction evidence="16 17">
        <text>a ubiquinone + NADH + 5 H(+)(in) = a ubiquinol + NAD(+) + 4 H(+)(out)</text>
        <dbReference type="Rhea" id="RHEA:29091"/>
        <dbReference type="Rhea" id="RHEA-COMP:9565"/>
        <dbReference type="Rhea" id="RHEA-COMP:9566"/>
        <dbReference type="ChEBI" id="CHEBI:15378"/>
        <dbReference type="ChEBI" id="CHEBI:16389"/>
        <dbReference type="ChEBI" id="CHEBI:17976"/>
        <dbReference type="ChEBI" id="CHEBI:57540"/>
        <dbReference type="ChEBI" id="CHEBI:57945"/>
        <dbReference type="EC" id="7.1.1.2"/>
    </reaction>
</comment>
<keyword evidence="9" id="KW-1278">Translocase</keyword>
<dbReference type="Pfam" id="PF01059">
    <property type="entry name" value="Oxidored_q5_N"/>
    <property type="match status" value="1"/>
</dbReference>
<comment type="subcellular location">
    <subcellularLocation>
        <location evidence="2 17">Mitochondrion membrane</location>
        <topology evidence="2 17">Multi-pass membrane protein</topology>
    </subcellularLocation>
</comment>
<feature type="domain" description="NADH:quinone oxidoreductase/Mrp antiporter transmembrane" evidence="18">
    <location>
        <begin position="107"/>
        <end position="384"/>
    </location>
</feature>
<keyword evidence="6 17" id="KW-0813">Transport</keyword>
<keyword evidence="11 17" id="KW-1133">Transmembrane helix</keyword>
<comment type="function">
    <text evidence="17">Core subunit of the mitochondrial membrane respiratory chain NADH dehydrogenase (Complex I) which catalyzes electron transfer from NADH through the respiratory chain, using ubiquinone as an electron acceptor. Essential for the catalytic activity and assembly of complex I.</text>
</comment>
<dbReference type="GO" id="GO:0015990">
    <property type="term" value="P:electron transport coupled proton transport"/>
    <property type="evidence" value="ECO:0007669"/>
    <property type="project" value="TreeGrafter"/>
</dbReference>
<dbReference type="EC" id="7.1.1.2" evidence="4 17"/>
<dbReference type="GO" id="GO:0003954">
    <property type="term" value="F:NADH dehydrogenase activity"/>
    <property type="evidence" value="ECO:0007669"/>
    <property type="project" value="TreeGrafter"/>
</dbReference>
<evidence type="ECO:0000256" key="13">
    <source>
        <dbReference type="ARBA" id="ARBA00023075"/>
    </source>
</evidence>
<reference evidence="20" key="1">
    <citation type="submission" date="2012-06" db="EMBL/GenBank/DDBJ databases">
        <title>Mitogenomics of the Coleoptera under dense taxon sampling.</title>
        <authorList>
            <person name="Timmermans M.J.T.N."/>
            <person name="Lim J."/>
            <person name="Dodsworth S."/>
            <person name="Haran J."/>
            <person name="Ahrens D."/>
            <person name="Bocak L."/>
            <person name="London A."/>
            <person name="Culverwell L."/>
            <person name="Vogler A.P."/>
        </authorList>
    </citation>
    <scope>NUCLEOTIDE SEQUENCE</scope>
</reference>
<feature type="transmembrane region" description="Helical" evidence="17">
    <location>
        <begin position="239"/>
        <end position="260"/>
    </location>
</feature>
<evidence type="ECO:0000256" key="12">
    <source>
        <dbReference type="ARBA" id="ARBA00023027"/>
    </source>
</evidence>
<keyword evidence="12 17" id="KW-0520">NAD</keyword>
<evidence type="ECO:0000256" key="2">
    <source>
        <dbReference type="ARBA" id="ARBA00004225"/>
    </source>
</evidence>
<evidence type="ECO:0000256" key="17">
    <source>
        <dbReference type="RuleBase" id="RU003297"/>
    </source>
</evidence>
<feature type="transmembrane region" description="Helical" evidence="17">
    <location>
        <begin position="206"/>
        <end position="227"/>
    </location>
</feature>
<sequence>MMKMLFFIIFMMPLNFMGYWFLQWIWLMMSFIFIFFYSVNYYCLISFSMGLDLLSYLMILLSFWICSLMILASEKIYKLLSWNKLFLLMIYFLMISFYLMFSSLNLFILFFFEISLIPTLMLIIGWGYQPERLQAGFYLFFYTIFMSLPMMIMSFFVGLSNYSLEISFLKVNFNSLFIFILMNMVFFVKMPMYFLHLWLPKAHVEAPVSGSMILAGVMLKLGSYGLMRFLKMFMLSLNFNYIFISMSLMGGLIISILCLCQSDMKSLVAYSSVSHMSLCLCGILTLNSWGMMGGLILSLGHGLCSSGLFSSLNLIYERLGSRSLYLSKGLINIMPSFSFWMFLLVSSNMSFPPSLNLLSEIFLMISILGFSNYLMILLMMISFFSAGYSLYLYSFSHHGKIFQGFNIMSLNIREFLMLMLHWFPLNLMFLKMDLFMWL</sequence>
<feature type="transmembrane region" description="Helical" evidence="17">
    <location>
        <begin position="53"/>
        <end position="73"/>
    </location>
</feature>
<evidence type="ECO:0000259" key="18">
    <source>
        <dbReference type="Pfam" id="PF00361"/>
    </source>
</evidence>
<dbReference type="PRINTS" id="PR01437">
    <property type="entry name" value="NUOXDRDTASE4"/>
</dbReference>
<organism evidence="20">
    <name type="scientific">Aderidae sp. GENSP01</name>
    <dbReference type="NCBI Taxonomy" id="1205532"/>
    <lineage>
        <taxon>Eukaryota</taxon>
        <taxon>Metazoa</taxon>
        <taxon>Ecdysozoa</taxon>
        <taxon>Arthropoda</taxon>
        <taxon>Hexapoda</taxon>
        <taxon>Insecta</taxon>
        <taxon>Pterygota</taxon>
        <taxon>Neoptera</taxon>
        <taxon>Endopterygota</taxon>
        <taxon>Coleoptera</taxon>
        <taxon>Polyphaga</taxon>
        <taxon>Cucujiformia</taxon>
        <taxon>Aderidae</taxon>
    </lineage>
</organism>
<keyword evidence="15 17" id="KW-0472">Membrane</keyword>
<evidence type="ECO:0000259" key="19">
    <source>
        <dbReference type="Pfam" id="PF01059"/>
    </source>
</evidence>
<name>A0A0S2MPB6_9CUCU</name>
<dbReference type="GO" id="GO:0042773">
    <property type="term" value="P:ATP synthesis coupled electron transport"/>
    <property type="evidence" value="ECO:0007669"/>
    <property type="project" value="InterPro"/>
</dbReference>
<dbReference type="PANTHER" id="PTHR43507">
    <property type="entry name" value="NADH-UBIQUINONE OXIDOREDUCTASE CHAIN 4"/>
    <property type="match status" value="1"/>
</dbReference>
<evidence type="ECO:0000256" key="1">
    <source>
        <dbReference type="ARBA" id="ARBA00003257"/>
    </source>
</evidence>
<feature type="transmembrane region" description="Helical" evidence="17">
    <location>
        <begin position="176"/>
        <end position="199"/>
    </location>
</feature>
<dbReference type="GO" id="GO:0048039">
    <property type="term" value="F:ubiquinone binding"/>
    <property type="evidence" value="ECO:0007669"/>
    <property type="project" value="TreeGrafter"/>
</dbReference>
<evidence type="ECO:0000256" key="11">
    <source>
        <dbReference type="ARBA" id="ARBA00022989"/>
    </source>
</evidence>
<feature type="transmembrane region" description="Helical" evidence="17">
    <location>
        <begin position="361"/>
        <end position="394"/>
    </location>
</feature>
<comment type="function">
    <text evidence="1">Core subunit of the mitochondrial membrane respiratory chain NADH dehydrogenase (Complex I) that is believed to belong to the minimal assembly required for catalysis. Complex I functions in the transfer of electrons from NADH to the respiratory chain. The immediate electron acceptor for the enzyme is believed to be ubiquinone.</text>
</comment>
<feature type="transmembrane region" description="Helical" evidence="17">
    <location>
        <begin position="107"/>
        <end position="128"/>
    </location>
</feature>